<dbReference type="AlphaFoldDB" id="A0A318TWR9"/>
<comment type="caution">
    <text evidence="12">The sequence shown here is derived from an EMBL/GenBank/DDBJ whole genome shotgun (WGS) entry which is preliminary data.</text>
</comment>
<evidence type="ECO:0000256" key="5">
    <source>
        <dbReference type="ARBA" id="ARBA00022519"/>
    </source>
</evidence>
<keyword evidence="5 9" id="KW-0997">Cell inner membrane</keyword>
<dbReference type="Gene3D" id="2.40.30.170">
    <property type="match status" value="1"/>
</dbReference>
<evidence type="ECO:0000256" key="4">
    <source>
        <dbReference type="ARBA" id="ARBA00022475"/>
    </source>
</evidence>
<keyword evidence="6 9" id="KW-0812">Transmembrane</keyword>
<keyword evidence="13" id="KW-1185">Reference proteome</keyword>
<dbReference type="PANTHER" id="PTHR30386">
    <property type="entry name" value="MEMBRANE FUSION SUBUNIT OF EMRAB-TOLC MULTIDRUG EFFLUX PUMP"/>
    <property type="match status" value="1"/>
</dbReference>
<evidence type="ECO:0000313" key="13">
    <source>
        <dbReference type="Proteomes" id="UP000247727"/>
    </source>
</evidence>
<dbReference type="InterPro" id="IPR058781">
    <property type="entry name" value="HH_AprE-like"/>
</dbReference>
<sequence>MSGSESPVQSLYMTHATRALRASVATIFLTFGVFGGWLSIARLDSAVVASGVLENANTTRLIQHLEGGIVSEFHVHNGDTVKAGDLLLRLDPTQSAATADLLTTQLLTDRVQMERLQAEISGGTDLTFSEDIRRRADTNPAVALVVEREKQQFDMHRAEVEKAHELLETYVRQAEEEVHGNEVRRDISNRQANLLRADLQDQKALRLKGLTSQPRVTELERLLLDTEQSIAQSEIDIARIRQAIAGYRLQMVQQEQDFSRRAADQAEALSRDMKTRERDLIIASDSLRRVEVRAPVDGTVQESILGTIGAVIRPGETILKIAPRDDQYVISSEVAPNDIDGVKPGGAALITFPAFQSLKLAPSRGRVLSISKDRIVDAARHASYYEARIVLDEATLPEAQRKDLVAGMTATTIMPTGARSALAYLVGPMLRRLDGAMREK</sequence>
<proteinExistence type="inferred from homology"/>
<evidence type="ECO:0000313" key="12">
    <source>
        <dbReference type="EMBL" id="PYF07458.1"/>
    </source>
</evidence>
<accession>A0A318TWR9</accession>
<dbReference type="PANTHER" id="PTHR30386:SF17">
    <property type="entry name" value="ALKALINE PROTEASE SECRETION PROTEIN APRE"/>
    <property type="match status" value="1"/>
</dbReference>
<keyword evidence="7 9" id="KW-1133">Transmembrane helix</keyword>
<dbReference type="Pfam" id="PF26002">
    <property type="entry name" value="Beta-barrel_AprE"/>
    <property type="match status" value="1"/>
</dbReference>
<dbReference type="Pfam" id="PF25994">
    <property type="entry name" value="HH_AprE"/>
    <property type="match status" value="1"/>
</dbReference>
<dbReference type="Gene3D" id="2.40.50.100">
    <property type="match status" value="1"/>
</dbReference>
<evidence type="ECO:0000256" key="6">
    <source>
        <dbReference type="ARBA" id="ARBA00022692"/>
    </source>
</evidence>
<evidence type="ECO:0000259" key="11">
    <source>
        <dbReference type="Pfam" id="PF26002"/>
    </source>
</evidence>
<feature type="transmembrane region" description="Helical" evidence="9">
    <location>
        <begin position="20"/>
        <end position="40"/>
    </location>
</feature>
<dbReference type="Gene3D" id="1.10.287.470">
    <property type="entry name" value="Helix hairpin bin"/>
    <property type="match status" value="1"/>
</dbReference>
<dbReference type="SUPFAM" id="SSF111369">
    <property type="entry name" value="HlyD-like secretion proteins"/>
    <property type="match status" value="1"/>
</dbReference>
<dbReference type="Proteomes" id="UP000247727">
    <property type="component" value="Unassembled WGS sequence"/>
</dbReference>
<evidence type="ECO:0000256" key="3">
    <source>
        <dbReference type="ARBA" id="ARBA00022448"/>
    </source>
</evidence>
<comment type="subcellular location">
    <subcellularLocation>
        <location evidence="1 9">Cell inner membrane</location>
        <topology evidence="1 9">Single-pass membrane protein</topology>
    </subcellularLocation>
</comment>
<keyword evidence="4 9" id="KW-1003">Cell membrane</keyword>
<dbReference type="EMBL" id="QJTK01000017">
    <property type="protein sequence ID" value="PYF07458.1"/>
    <property type="molecule type" value="Genomic_DNA"/>
</dbReference>
<dbReference type="OrthoDB" id="9810980at2"/>
<dbReference type="InterPro" id="IPR010129">
    <property type="entry name" value="T1SS_HlyD"/>
</dbReference>
<feature type="domain" description="AprE-like beta-barrel" evidence="11">
    <location>
        <begin position="329"/>
        <end position="417"/>
    </location>
</feature>
<evidence type="ECO:0000256" key="9">
    <source>
        <dbReference type="RuleBase" id="RU365093"/>
    </source>
</evidence>
<comment type="similarity">
    <text evidence="2 9">Belongs to the membrane fusion protein (MFP) (TC 8.A.1) family.</text>
</comment>
<evidence type="ECO:0000256" key="1">
    <source>
        <dbReference type="ARBA" id="ARBA00004377"/>
    </source>
</evidence>
<evidence type="ECO:0000256" key="2">
    <source>
        <dbReference type="ARBA" id="ARBA00009477"/>
    </source>
</evidence>
<dbReference type="GO" id="GO:0015031">
    <property type="term" value="P:protein transport"/>
    <property type="evidence" value="ECO:0007669"/>
    <property type="project" value="InterPro"/>
</dbReference>
<dbReference type="GO" id="GO:0005886">
    <property type="term" value="C:plasma membrane"/>
    <property type="evidence" value="ECO:0007669"/>
    <property type="project" value="UniProtKB-SubCell"/>
</dbReference>
<evidence type="ECO:0000259" key="10">
    <source>
        <dbReference type="Pfam" id="PF25994"/>
    </source>
</evidence>
<keyword evidence="3 9" id="KW-0813">Transport</keyword>
<name>A0A318TWR9_9RHOB</name>
<keyword evidence="8 9" id="KW-0472">Membrane</keyword>
<organism evidence="12 13">
    <name type="scientific">Rhodobacter viridis</name>
    <dbReference type="NCBI Taxonomy" id="1054202"/>
    <lineage>
        <taxon>Bacteria</taxon>
        <taxon>Pseudomonadati</taxon>
        <taxon>Pseudomonadota</taxon>
        <taxon>Alphaproteobacteria</taxon>
        <taxon>Rhodobacterales</taxon>
        <taxon>Rhodobacter group</taxon>
        <taxon>Rhodobacter</taxon>
    </lineage>
</organism>
<dbReference type="PRINTS" id="PR01490">
    <property type="entry name" value="RTXTOXIND"/>
</dbReference>
<protein>
    <recommendedName>
        <fullName evidence="9">Membrane fusion protein (MFP) family protein</fullName>
    </recommendedName>
</protein>
<evidence type="ECO:0000256" key="7">
    <source>
        <dbReference type="ARBA" id="ARBA00022989"/>
    </source>
</evidence>
<dbReference type="InterPro" id="IPR050739">
    <property type="entry name" value="MFP"/>
</dbReference>
<reference evidence="12 13" key="1">
    <citation type="submission" date="2018-06" db="EMBL/GenBank/DDBJ databases">
        <title>Genomic Encyclopedia of Type Strains, Phase III (KMG-III): the genomes of soil and plant-associated and newly described type strains.</title>
        <authorList>
            <person name="Whitman W."/>
        </authorList>
    </citation>
    <scope>NUCLEOTIDE SEQUENCE [LARGE SCALE GENOMIC DNA]</scope>
    <source>
        <strain evidence="12 13">JA737</strain>
    </source>
</reference>
<dbReference type="NCBIfam" id="TIGR01843">
    <property type="entry name" value="type_I_hlyD"/>
    <property type="match status" value="1"/>
</dbReference>
<dbReference type="InterPro" id="IPR058982">
    <property type="entry name" value="Beta-barrel_AprE"/>
</dbReference>
<gene>
    <name evidence="12" type="ORF">C8J30_1179</name>
</gene>
<feature type="domain" description="AprE-like long alpha-helical hairpin" evidence="10">
    <location>
        <begin position="96"/>
        <end position="285"/>
    </location>
</feature>
<evidence type="ECO:0000256" key="8">
    <source>
        <dbReference type="ARBA" id="ARBA00023136"/>
    </source>
</evidence>